<evidence type="ECO:0000313" key="2">
    <source>
        <dbReference type="EMBL" id="THU73251.1"/>
    </source>
</evidence>
<accession>A0A4S8KDK7</accession>
<sequence length="96" mass="10688">MSGHGGLKRTIVGVCGLRFLRLVHELGLSLNNNDGDGRRSGVFHPLPLLVLRLRMRTLIHFKFASSYMIKKVIKDGDTPSVSNSPETLFPLPNFND</sequence>
<dbReference type="Proteomes" id="UP000317650">
    <property type="component" value="Chromosome 4"/>
</dbReference>
<keyword evidence="3" id="KW-1185">Reference proteome</keyword>
<comment type="caution">
    <text evidence="2">The sequence shown here is derived from an EMBL/GenBank/DDBJ whole genome shotgun (WGS) entry which is preliminary data.</text>
</comment>
<protein>
    <submittedName>
        <fullName evidence="2">Uncharacterized protein</fullName>
    </submittedName>
</protein>
<dbReference type="AlphaFoldDB" id="A0A4S8KDK7"/>
<name>A0A4S8KDK7_MUSBA</name>
<dbReference type="EMBL" id="PYDT01000001">
    <property type="protein sequence ID" value="THU73251.1"/>
    <property type="molecule type" value="Genomic_DNA"/>
</dbReference>
<reference evidence="2 3" key="1">
    <citation type="journal article" date="2019" name="Nat. Plants">
        <title>Genome sequencing of Musa balbisiana reveals subgenome evolution and function divergence in polyploid bananas.</title>
        <authorList>
            <person name="Yao X."/>
        </authorList>
    </citation>
    <scope>NUCLEOTIDE SEQUENCE [LARGE SCALE GENOMIC DNA]</scope>
    <source>
        <strain evidence="3">cv. DH-PKW</strain>
        <tissue evidence="2">Leaves</tissue>
    </source>
</reference>
<feature type="region of interest" description="Disordered" evidence="1">
    <location>
        <begin position="76"/>
        <end position="96"/>
    </location>
</feature>
<gene>
    <name evidence="2" type="ORF">C4D60_Mb04t20830</name>
</gene>
<organism evidence="2 3">
    <name type="scientific">Musa balbisiana</name>
    <name type="common">Banana</name>
    <dbReference type="NCBI Taxonomy" id="52838"/>
    <lineage>
        <taxon>Eukaryota</taxon>
        <taxon>Viridiplantae</taxon>
        <taxon>Streptophyta</taxon>
        <taxon>Embryophyta</taxon>
        <taxon>Tracheophyta</taxon>
        <taxon>Spermatophyta</taxon>
        <taxon>Magnoliopsida</taxon>
        <taxon>Liliopsida</taxon>
        <taxon>Zingiberales</taxon>
        <taxon>Musaceae</taxon>
        <taxon>Musa</taxon>
    </lineage>
</organism>
<proteinExistence type="predicted"/>
<evidence type="ECO:0000256" key="1">
    <source>
        <dbReference type="SAM" id="MobiDB-lite"/>
    </source>
</evidence>
<evidence type="ECO:0000313" key="3">
    <source>
        <dbReference type="Proteomes" id="UP000317650"/>
    </source>
</evidence>